<evidence type="ECO:0000259" key="9">
    <source>
        <dbReference type="SMART" id="SM00043"/>
    </source>
</evidence>
<dbReference type="Pfam" id="PF00031">
    <property type="entry name" value="Cystatin"/>
    <property type="match status" value="1"/>
</dbReference>
<reference evidence="12" key="2">
    <citation type="submission" date="2025-04" db="UniProtKB">
        <authorList>
            <consortium name="RefSeq"/>
        </authorList>
    </citation>
    <scope>IDENTIFICATION</scope>
    <source>
        <tissue evidence="12">Brain</tissue>
    </source>
</reference>
<dbReference type="InterPro" id="IPR000010">
    <property type="entry name" value="Cystatin_dom"/>
</dbReference>
<dbReference type="Proteomes" id="UP000314980">
    <property type="component" value="Unassembled WGS sequence"/>
</dbReference>
<dbReference type="GO" id="GO:0071220">
    <property type="term" value="P:cellular response to bacterial lipoprotein"/>
    <property type="evidence" value="ECO:0007669"/>
    <property type="project" value="UniProtKB-ARBA"/>
</dbReference>
<dbReference type="KEGG" id="lcf:108881728"/>
<dbReference type="AlphaFoldDB" id="A0A4W6DL72"/>
<dbReference type="Proteomes" id="UP000694890">
    <property type="component" value="Linkage group LG24"/>
</dbReference>
<name>A0A4W6DL72_LATCA</name>
<dbReference type="InterPro" id="IPR001713">
    <property type="entry name" value="Prot_inh_stefin"/>
</dbReference>
<keyword evidence="5" id="KW-0789">Thiol protease inhibitor</keyword>
<dbReference type="RefSeq" id="XP_018529354.1">
    <property type="nucleotide sequence ID" value="XM_018673838.2"/>
</dbReference>
<evidence type="ECO:0000256" key="3">
    <source>
        <dbReference type="ARBA" id="ARBA00022490"/>
    </source>
</evidence>
<dbReference type="OrthoDB" id="6115262at2759"/>
<reference evidence="11" key="1">
    <citation type="submission" date="2015-09" db="EMBL/GenBank/DDBJ databases">
        <authorList>
            <person name="Sai Rama Sridatta P."/>
        </authorList>
    </citation>
    <scope>NUCLEOTIDE SEQUENCE [LARGE SCALE GENOMIC DNA]</scope>
</reference>
<dbReference type="InParanoid" id="A0A4W6DL72"/>
<evidence type="ECO:0000256" key="5">
    <source>
        <dbReference type="ARBA" id="ARBA00022704"/>
    </source>
</evidence>
<comment type="similarity">
    <text evidence="2">Belongs to the cystatin family.</text>
</comment>
<evidence type="ECO:0000256" key="2">
    <source>
        <dbReference type="ARBA" id="ARBA00009403"/>
    </source>
</evidence>
<evidence type="ECO:0000256" key="6">
    <source>
        <dbReference type="ARBA" id="ARBA00022859"/>
    </source>
</evidence>
<keyword evidence="3" id="KW-0963">Cytoplasm</keyword>
<evidence type="ECO:0000313" key="10">
    <source>
        <dbReference type="Ensembl" id="ENSLCAP00010025662.1"/>
    </source>
</evidence>
<evidence type="ECO:0000256" key="7">
    <source>
        <dbReference type="ARBA" id="ARBA00040677"/>
    </source>
</evidence>
<gene>
    <name evidence="10" type="primary">CSTA</name>
    <name evidence="12" type="synonym">LOC108881728</name>
</gene>
<feature type="domain" description="Cystatin" evidence="9">
    <location>
        <begin position="14"/>
        <end position="108"/>
    </location>
</feature>
<organism evidence="10 11">
    <name type="scientific">Lates calcarifer</name>
    <name type="common">Barramundi</name>
    <name type="synonym">Holocentrus calcarifer</name>
    <dbReference type="NCBI Taxonomy" id="8187"/>
    <lineage>
        <taxon>Eukaryota</taxon>
        <taxon>Metazoa</taxon>
        <taxon>Chordata</taxon>
        <taxon>Craniata</taxon>
        <taxon>Vertebrata</taxon>
        <taxon>Euteleostomi</taxon>
        <taxon>Actinopterygii</taxon>
        <taxon>Neopterygii</taxon>
        <taxon>Teleostei</taxon>
        <taxon>Neoteleostei</taxon>
        <taxon>Acanthomorphata</taxon>
        <taxon>Carangaria</taxon>
        <taxon>Carangaria incertae sedis</taxon>
        <taxon>Centropomidae</taxon>
        <taxon>Lates</taxon>
    </lineage>
</organism>
<evidence type="ECO:0000256" key="1">
    <source>
        <dbReference type="ARBA" id="ARBA00004496"/>
    </source>
</evidence>
<keyword evidence="4" id="KW-0646">Protease inhibitor</keyword>
<keyword evidence="6" id="KW-0391">Immunity</keyword>
<proteinExistence type="inferred from homology"/>
<dbReference type="PRINTS" id="PR00295">
    <property type="entry name" value="STEFINA"/>
</dbReference>
<protein>
    <recommendedName>
        <fullName evidence="7">Cystatin-B</fullName>
    </recommendedName>
    <alternativeName>
        <fullName evidence="8">Stefin-B</fullName>
    </alternativeName>
</protein>
<sequence length="108" mass="12167">MRLLKSPQLITMANTPGGFSEEKAANAETQTICDQVKDEVKKTTSKSYEDFTAVKYRYQIVAGTNFIIKVHVGGDNYIHLSVFRSLQGEIMLNGVQEDKREPDPLKPF</sequence>
<dbReference type="PANTHER" id="PTHR11414">
    <property type="entry name" value="CYSTATIN FAMILY MEMBER"/>
    <property type="match status" value="1"/>
</dbReference>
<dbReference type="GeneID" id="108881728"/>
<evidence type="ECO:0000313" key="11">
    <source>
        <dbReference type="Proteomes" id="UP000314980"/>
    </source>
</evidence>
<dbReference type="SMART" id="SM00043">
    <property type="entry name" value="CY"/>
    <property type="match status" value="1"/>
</dbReference>
<dbReference type="GO" id="GO:0002376">
    <property type="term" value="P:immune system process"/>
    <property type="evidence" value="ECO:0007669"/>
    <property type="project" value="UniProtKB-KW"/>
</dbReference>
<dbReference type="GO" id="GO:0005829">
    <property type="term" value="C:cytosol"/>
    <property type="evidence" value="ECO:0007669"/>
    <property type="project" value="TreeGrafter"/>
</dbReference>
<accession>A0A4W6DL72</accession>
<evidence type="ECO:0000313" key="12">
    <source>
        <dbReference type="RefSeq" id="XP_018529354.1"/>
    </source>
</evidence>
<evidence type="ECO:0000256" key="4">
    <source>
        <dbReference type="ARBA" id="ARBA00022690"/>
    </source>
</evidence>
<dbReference type="CDD" id="cd00042">
    <property type="entry name" value="CY"/>
    <property type="match status" value="1"/>
</dbReference>
<dbReference type="Ensembl" id="ENSLCAT00010026212.1">
    <property type="protein sequence ID" value="ENSLCAP00010025662.1"/>
    <property type="gene ID" value="ENSLCAG00010012000.1"/>
</dbReference>
<comment type="subcellular location">
    <subcellularLocation>
        <location evidence="1">Cytoplasm</location>
    </subcellularLocation>
</comment>
<evidence type="ECO:0000256" key="8">
    <source>
        <dbReference type="ARBA" id="ARBA00041437"/>
    </source>
</evidence>
<reference evidence="10" key="3">
    <citation type="submission" date="2025-05" db="UniProtKB">
        <authorList>
            <consortium name="Ensembl"/>
        </authorList>
    </citation>
    <scope>IDENTIFICATION</scope>
</reference>
<keyword evidence="11" id="KW-1185">Reference proteome</keyword>
<dbReference type="PANTHER" id="PTHR11414:SF21">
    <property type="entry name" value="CYSTATIN 14A, TANDEM DUPLICATE 1-RELATED"/>
    <property type="match status" value="1"/>
</dbReference>
<dbReference type="GO" id="GO:0004869">
    <property type="term" value="F:cysteine-type endopeptidase inhibitor activity"/>
    <property type="evidence" value="ECO:0007669"/>
    <property type="project" value="UniProtKB-KW"/>
</dbReference>
<dbReference type="FunFam" id="3.10.450.10:FF:000001">
    <property type="entry name" value="Cystatin-A"/>
    <property type="match status" value="1"/>
</dbReference>
<dbReference type="Gene3D" id="3.10.450.10">
    <property type="match status" value="1"/>
</dbReference>
<dbReference type="InterPro" id="IPR046350">
    <property type="entry name" value="Cystatin_sf"/>
</dbReference>
<dbReference type="STRING" id="8187.ENSLCAP00010025662"/>
<dbReference type="SUPFAM" id="SSF54403">
    <property type="entry name" value="Cystatin/monellin"/>
    <property type="match status" value="1"/>
</dbReference>
<dbReference type="GeneTree" id="ENSGT00940000155717"/>